<name>A0A1U9KU39_9PROT</name>
<dbReference type="Pfam" id="PF00593">
    <property type="entry name" value="TonB_dep_Rec_b-barrel"/>
    <property type="match status" value="1"/>
</dbReference>
<dbReference type="Pfam" id="PF07715">
    <property type="entry name" value="Plug"/>
    <property type="match status" value="1"/>
</dbReference>
<evidence type="ECO:0000256" key="6">
    <source>
        <dbReference type="ARBA" id="ARBA00023004"/>
    </source>
</evidence>
<evidence type="ECO:0000256" key="11">
    <source>
        <dbReference type="PROSITE-ProRule" id="PRU01360"/>
    </source>
</evidence>
<organism evidence="15 16">
    <name type="scientific">Neoasaia chiangmaiensis</name>
    <dbReference type="NCBI Taxonomy" id="320497"/>
    <lineage>
        <taxon>Bacteria</taxon>
        <taxon>Pseudomonadati</taxon>
        <taxon>Pseudomonadota</taxon>
        <taxon>Alphaproteobacteria</taxon>
        <taxon>Acetobacterales</taxon>
        <taxon>Acetobacteraceae</taxon>
        <taxon>Neoasaia</taxon>
    </lineage>
</organism>
<reference evidence="15 16" key="1">
    <citation type="submission" date="2016-03" db="EMBL/GenBank/DDBJ databases">
        <title>Acetic acid bacteria sequencing.</title>
        <authorList>
            <person name="Brandt J."/>
            <person name="Jakob F."/>
            <person name="Vogel R.F."/>
        </authorList>
    </citation>
    <scope>NUCLEOTIDE SEQUENCE [LARGE SCALE GENOMIC DNA]</scope>
    <source>
        <strain evidence="15 16">NBRC 101099</strain>
    </source>
</reference>
<evidence type="ECO:0000256" key="3">
    <source>
        <dbReference type="ARBA" id="ARBA00022452"/>
    </source>
</evidence>
<keyword evidence="5 11" id="KW-0812">Transmembrane</keyword>
<evidence type="ECO:0000256" key="2">
    <source>
        <dbReference type="ARBA" id="ARBA00022448"/>
    </source>
</evidence>
<keyword evidence="4" id="KW-0410">Iron transport</keyword>
<accession>A0A1U9KU39</accession>
<dbReference type="PANTHER" id="PTHR32552">
    <property type="entry name" value="FERRICHROME IRON RECEPTOR-RELATED"/>
    <property type="match status" value="1"/>
</dbReference>
<dbReference type="Gene3D" id="2.40.170.20">
    <property type="entry name" value="TonB-dependent receptor, beta-barrel domain"/>
    <property type="match status" value="1"/>
</dbReference>
<feature type="domain" description="TonB-dependent receptor plug" evidence="14">
    <location>
        <begin position="44"/>
        <end position="152"/>
    </location>
</feature>
<evidence type="ECO:0000313" key="15">
    <source>
        <dbReference type="EMBL" id="AQS89180.1"/>
    </source>
</evidence>
<evidence type="ECO:0000259" key="14">
    <source>
        <dbReference type="Pfam" id="PF07715"/>
    </source>
</evidence>
<keyword evidence="8 12" id="KW-0798">TonB box</keyword>
<evidence type="ECO:0000256" key="5">
    <source>
        <dbReference type="ARBA" id="ARBA00022692"/>
    </source>
</evidence>
<dbReference type="InterPro" id="IPR039426">
    <property type="entry name" value="TonB-dep_rcpt-like"/>
</dbReference>
<evidence type="ECO:0000256" key="9">
    <source>
        <dbReference type="ARBA" id="ARBA00023136"/>
    </source>
</evidence>
<keyword evidence="9 11" id="KW-0472">Membrane</keyword>
<dbReference type="AlphaFoldDB" id="A0A1U9KU39"/>
<dbReference type="KEGG" id="nch:A0U93_01275"/>
<dbReference type="GO" id="GO:0006826">
    <property type="term" value="P:iron ion transport"/>
    <property type="evidence" value="ECO:0007669"/>
    <property type="project" value="UniProtKB-KW"/>
</dbReference>
<evidence type="ECO:0000313" key="16">
    <source>
        <dbReference type="Proteomes" id="UP000188604"/>
    </source>
</evidence>
<keyword evidence="6" id="KW-0408">Iron</keyword>
<evidence type="ECO:0000256" key="12">
    <source>
        <dbReference type="RuleBase" id="RU003357"/>
    </source>
</evidence>
<dbReference type="SUPFAM" id="SSF56935">
    <property type="entry name" value="Porins"/>
    <property type="match status" value="1"/>
</dbReference>
<keyword evidence="3 11" id="KW-1134">Transmembrane beta strand</keyword>
<proteinExistence type="inferred from homology"/>
<keyword evidence="7" id="KW-0406">Ion transport</keyword>
<evidence type="ECO:0000256" key="7">
    <source>
        <dbReference type="ARBA" id="ARBA00023065"/>
    </source>
</evidence>
<comment type="subcellular location">
    <subcellularLocation>
        <location evidence="1 11">Cell outer membrane</location>
        <topology evidence="1 11">Multi-pass membrane protein</topology>
    </subcellularLocation>
</comment>
<dbReference type="STRING" id="320497.A0U93_01275"/>
<protein>
    <submittedName>
        <fullName evidence="15">Ligand-gated channel</fullName>
    </submittedName>
</protein>
<evidence type="ECO:0000259" key="13">
    <source>
        <dbReference type="Pfam" id="PF00593"/>
    </source>
</evidence>
<dbReference type="InterPro" id="IPR012910">
    <property type="entry name" value="Plug_dom"/>
</dbReference>
<keyword evidence="16" id="KW-1185">Reference proteome</keyword>
<dbReference type="Proteomes" id="UP000188604">
    <property type="component" value="Chromosome"/>
</dbReference>
<evidence type="ECO:0000256" key="8">
    <source>
        <dbReference type="ARBA" id="ARBA00023077"/>
    </source>
</evidence>
<gene>
    <name evidence="15" type="ORF">A0U93_01275</name>
</gene>
<dbReference type="InterPro" id="IPR000531">
    <property type="entry name" value="Beta-barrel_TonB"/>
</dbReference>
<feature type="domain" description="TonB-dependent receptor-like beta-barrel" evidence="13">
    <location>
        <begin position="233"/>
        <end position="707"/>
    </location>
</feature>
<dbReference type="InterPro" id="IPR036942">
    <property type="entry name" value="Beta-barrel_TonB_sf"/>
</dbReference>
<comment type="similarity">
    <text evidence="11 12">Belongs to the TonB-dependent receptor family.</text>
</comment>
<dbReference type="EMBL" id="CP014691">
    <property type="protein sequence ID" value="AQS89180.1"/>
    <property type="molecule type" value="Genomic_DNA"/>
</dbReference>
<evidence type="ECO:0000256" key="4">
    <source>
        <dbReference type="ARBA" id="ARBA00022496"/>
    </source>
</evidence>
<dbReference type="PROSITE" id="PS52016">
    <property type="entry name" value="TONB_DEPENDENT_REC_3"/>
    <property type="match status" value="1"/>
</dbReference>
<keyword evidence="2 11" id="KW-0813">Transport</keyword>
<sequence length="745" mass="81601">MPLTPSSPHRVPKASPAKPARIEVADTAPTEEIQVTVRRRSEPLQKTPVAVSIFTRAQADKLNAHDLSSMLAFVPSANFQTAASANDRVVFVRGMGTTSTSPGVEPSVSTVIDGVVLARAGEALSEMIDLDHIEVLRGPQGTLFGKNASAGAINITTAAPTRAFHAYADAAYFSGDEYRLAGGVSGTLVPGRLTGNFGALVSGFTGNVYNTALGKEVNGYQHRGFRSKLAWTPDDETTVTLGLDYIHANDPVVNGIFSATSRIAYPTGTVTPSPALAAALRSEGINPSNHNATISNNNLTQSIDDNGGVSVTVDRKLGGGYRLTSISAYRRWQNDQNQDYDQLSQPYRGLPQVYDQGRLAFWQASQELRIASPKGHFFDYVAGLYYLHTNNMSDYHREVTALPGDANQSAVGDMHSNLTGNNYAIFGEGNLNFTRNFRAILGLRLLRDDLDFGFNRVSTLPVATLGIRPPLTTSGSTAHNGYGDRIGLQYDITTDINAYFTYSHGYKGPSFNVFPNMQITDTRALKPETNQSFEIGLKSQFWHRRLTLDFAGFIENFSNYQANLPQFVNGGFITTLINAGSVSTKGVEGDMTLRPVRYLTLNGNFAYTYATIDRFNCPSGAASSCNVDGKPLPFAPRWKFVLGADYDRPINDRFSLDLNSVYTWQSQTQYSLAETPDTIQSAYGIWNMSVGLNDRPDRLKLTLVLRNALNTHYASFRKYGNEAGVTNFIARDFNRYGGFELRKEF</sequence>
<keyword evidence="10 11" id="KW-0998">Cell outer membrane</keyword>
<dbReference type="GO" id="GO:0009279">
    <property type="term" value="C:cell outer membrane"/>
    <property type="evidence" value="ECO:0007669"/>
    <property type="project" value="UniProtKB-SubCell"/>
</dbReference>
<evidence type="ECO:0000256" key="1">
    <source>
        <dbReference type="ARBA" id="ARBA00004571"/>
    </source>
</evidence>
<evidence type="ECO:0000256" key="10">
    <source>
        <dbReference type="ARBA" id="ARBA00023237"/>
    </source>
</evidence>
<dbReference type="PANTHER" id="PTHR32552:SF81">
    <property type="entry name" value="TONB-DEPENDENT OUTER MEMBRANE RECEPTOR"/>
    <property type="match status" value="1"/>
</dbReference>